<reference evidence="1" key="1">
    <citation type="journal article" date="2020" name="G3 (Bethesda)">
        <title>High-Quality Assemblies for Three Invasive Social Wasps from the &lt;i&gt;Vespula&lt;/i&gt; Genus.</title>
        <authorList>
            <person name="Harrop T.W.R."/>
            <person name="Guhlin J."/>
            <person name="McLaughlin G.M."/>
            <person name="Permina E."/>
            <person name="Stockwell P."/>
            <person name="Gilligan J."/>
            <person name="Le Lec M.F."/>
            <person name="Gruber M.A.M."/>
            <person name="Quinn O."/>
            <person name="Lovegrove M."/>
            <person name="Duncan E.J."/>
            <person name="Remnant E.J."/>
            <person name="Van Eeckhoven J."/>
            <person name="Graham B."/>
            <person name="Knapp R.A."/>
            <person name="Langford K.W."/>
            <person name="Kronenberg Z."/>
            <person name="Press M.O."/>
            <person name="Eacker S.M."/>
            <person name="Wilson-Rankin E.E."/>
            <person name="Purcell J."/>
            <person name="Lester P.J."/>
            <person name="Dearden P.K."/>
        </authorList>
    </citation>
    <scope>NUCLEOTIDE SEQUENCE</scope>
    <source>
        <strain evidence="1">Marl-1</strain>
    </source>
</reference>
<comment type="caution">
    <text evidence="1">The sequence shown here is derived from an EMBL/GenBank/DDBJ whole genome shotgun (WGS) entry which is preliminary data.</text>
</comment>
<dbReference type="AlphaFoldDB" id="A0A834JXC8"/>
<name>A0A834JXC8_VESVU</name>
<keyword evidence="2" id="KW-1185">Reference proteome</keyword>
<organism evidence="1 2">
    <name type="scientific">Vespula vulgaris</name>
    <name type="common">Yellow jacket</name>
    <name type="synonym">Wasp</name>
    <dbReference type="NCBI Taxonomy" id="7454"/>
    <lineage>
        <taxon>Eukaryota</taxon>
        <taxon>Metazoa</taxon>
        <taxon>Ecdysozoa</taxon>
        <taxon>Arthropoda</taxon>
        <taxon>Hexapoda</taxon>
        <taxon>Insecta</taxon>
        <taxon>Pterygota</taxon>
        <taxon>Neoptera</taxon>
        <taxon>Endopterygota</taxon>
        <taxon>Hymenoptera</taxon>
        <taxon>Apocrita</taxon>
        <taxon>Aculeata</taxon>
        <taxon>Vespoidea</taxon>
        <taxon>Vespidae</taxon>
        <taxon>Vespinae</taxon>
        <taxon>Vespula</taxon>
    </lineage>
</organism>
<evidence type="ECO:0000313" key="1">
    <source>
        <dbReference type="EMBL" id="KAF7396156.1"/>
    </source>
</evidence>
<dbReference type="Proteomes" id="UP000614350">
    <property type="component" value="Unassembled WGS sequence"/>
</dbReference>
<sequence>MSLTVKVATESLLAILKSVNKFYRRNNDDDDDDDDQDYTTTTTTTTMTTSTTRRRLSVECHNHTAYARHPRLPCAAALCGHGIPPLVSGLHGSAPLIVGYVFILKNCSAYKCALVDYVSHSKGILSDETGYIPIKVLKRRTGHYGELEFISGSTGMAFRIGGLPIFRPIKIPSRLPHDGLLARHSRFKLIPTPTEPQNLLYFCLRSLHSLR</sequence>
<accession>A0A834JXC8</accession>
<protein>
    <submittedName>
        <fullName evidence="1">Uncharacterized protein</fullName>
    </submittedName>
</protein>
<dbReference type="EMBL" id="JACSEA010000007">
    <property type="protein sequence ID" value="KAF7396156.1"/>
    <property type="molecule type" value="Genomic_DNA"/>
</dbReference>
<evidence type="ECO:0000313" key="2">
    <source>
        <dbReference type="Proteomes" id="UP000614350"/>
    </source>
</evidence>
<proteinExistence type="predicted"/>
<gene>
    <name evidence="1" type="ORF">HZH66_007018</name>
</gene>